<accession>A0A5N6TKV9</accession>
<sequence>MGSYLNSLPLLNSTVAKWAYISLAAFANLPGKFNRTAFRAPWATTEISNEHLGQTLSYLNTTDFVAYDPRFFDIIGPNARVEHVQKLAFQSHEAPCYIKDTKQVFFAEWGPPGGERGIHSWQYLLDTETNTLRNITTDPPTYNAHGCVYYNHSLYVVTDGYSDVQSGELVRIDPFSHKKETILNNFLVQPFNGFNDLEIDQDGNFWLTDSNAAWGREMIQFTRLTNPSIYFVEGSTLRTKVVHTTTGNTNGVAISPDGQTLYLPDTGVSEYRPKRTNPYGMRQLWAFDIAHSRSVLSNKRLLSNPISYFYDGVRVSRNGWIFCGAGDGVDVIDPESGFTLGTIRVGGGKNVAVNIAFGEHELWVVGQGGVWHVKGIRDRLDREW</sequence>
<evidence type="ECO:0000259" key="1">
    <source>
        <dbReference type="Pfam" id="PF08450"/>
    </source>
</evidence>
<organism evidence="2 3">
    <name type="scientific">Aspergillus avenaceus</name>
    <dbReference type="NCBI Taxonomy" id="36643"/>
    <lineage>
        <taxon>Eukaryota</taxon>
        <taxon>Fungi</taxon>
        <taxon>Dikarya</taxon>
        <taxon>Ascomycota</taxon>
        <taxon>Pezizomycotina</taxon>
        <taxon>Eurotiomycetes</taxon>
        <taxon>Eurotiomycetidae</taxon>
        <taxon>Eurotiales</taxon>
        <taxon>Aspergillaceae</taxon>
        <taxon>Aspergillus</taxon>
        <taxon>Aspergillus subgen. Circumdati</taxon>
    </lineage>
</organism>
<dbReference type="InterPro" id="IPR013658">
    <property type="entry name" value="SGL"/>
</dbReference>
<evidence type="ECO:0000313" key="3">
    <source>
        <dbReference type="Proteomes" id="UP000325780"/>
    </source>
</evidence>
<dbReference type="Pfam" id="PF08450">
    <property type="entry name" value="SGL"/>
    <property type="match status" value="1"/>
</dbReference>
<dbReference type="InterPro" id="IPR011042">
    <property type="entry name" value="6-blade_b-propeller_TolB-like"/>
</dbReference>
<keyword evidence="3" id="KW-1185">Reference proteome</keyword>
<dbReference type="InterPro" id="IPR052988">
    <property type="entry name" value="Oryzine_lactonohydrolase"/>
</dbReference>
<dbReference type="AlphaFoldDB" id="A0A5N6TKV9"/>
<dbReference type="PANTHER" id="PTHR47064">
    <property type="entry name" value="PUTATIVE (AFU_ORTHOLOGUE AFUA_1G08990)-RELATED"/>
    <property type="match status" value="1"/>
</dbReference>
<dbReference type="EMBL" id="ML742232">
    <property type="protein sequence ID" value="KAE8146982.1"/>
    <property type="molecule type" value="Genomic_DNA"/>
</dbReference>
<dbReference type="Gene3D" id="2.120.10.30">
    <property type="entry name" value="TolB, C-terminal domain"/>
    <property type="match status" value="1"/>
</dbReference>
<gene>
    <name evidence="2" type="ORF">BDV25DRAFT_42954</name>
</gene>
<feature type="domain" description="SMP-30/Gluconolactonase/LRE-like region" evidence="1">
    <location>
        <begin position="167"/>
        <end position="361"/>
    </location>
</feature>
<reference evidence="2 3" key="1">
    <citation type="submission" date="2019-04" db="EMBL/GenBank/DDBJ databases">
        <title>Friends and foes A comparative genomics study of 23 Aspergillus species from section Flavi.</title>
        <authorList>
            <consortium name="DOE Joint Genome Institute"/>
            <person name="Kjaerbolling I."/>
            <person name="Vesth T."/>
            <person name="Frisvad J.C."/>
            <person name="Nybo J.L."/>
            <person name="Theobald S."/>
            <person name="Kildgaard S."/>
            <person name="Isbrandt T."/>
            <person name="Kuo A."/>
            <person name="Sato A."/>
            <person name="Lyhne E.K."/>
            <person name="Kogle M.E."/>
            <person name="Wiebenga A."/>
            <person name="Kun R.S."/>
            <person name="Lubbers R.J."/>
            <person name="Makela M.R."/>
            <person name="Barry K."/>
            <person name="Chovatia M."/>
            <person name="Clum A."/>
            <person name="Daum C."/>
            <person name="Haridas S."/>
            <person name="He G."/>
            <person name="LaButti K."/>
            <person name="Lipzen A."/>
            <person name="Mondo S."/>
            <person name="Riley R."/>
            <person name="Salamov A."/>
            <person name="Simmons B.A."/>
            <person name="Magnuson J.K."/>
            <person name="Henrissat B."/>
            <person name="Mortensen U.H."/>
            <person name="Larsen T.O."/>
            <person name="Devries R.P."/>
            <person name="Grigoriev I.V."/>
            <person name="Machida M."/>
            <person name="Baker S.E."/>
            <person name="Andersen M.R."/>
        </authorList>
    </citation>
    <scope>NUCLEOTIDE SEQUENCE [LARGE SCALE GENOMIC DNA]</scope>
    <source>
        <strain evidence="2 3">IBT 18842</strain>
    </source>
</reference>
<dbReference type="SUPFAM" id="SSF63829">
    <property type="entry name" value="Calcium-dependent phosphotriesterase"/>
    <property type="match status" value="1"/>
</dbReference>
<name>A0A5N6TKV9_ASPAV</name>
<dbReference type="Proteomes" id="UP000325780">
    <property type="component" value="Unassembled WGS sequence"/>
</dbReference>
<dbReference type="PANTHER" id="PTHR47064:SF2">
    <property type="entry name" value="SMP-30_GLUCONOLACTONASE_LRE-LIKE REGION DOMAIN-CONTAINING PROTEIN-RELATED"/>
    <property type="match status" value="1"/>
</dbReference>
<proteinExistence type="predicted"/>
<dbReference type="OrthoDB" id="423498at2759"/>
<evidence type="ECO:0000313" key="2">
    <source>
        <dbReference type="EMBL" id="KAE8146982.1"/>
    </source>
</evidence>
<protein>
    <recommendedName>
        <fullName evidence="1">SMP-30/Gluconolactonase/LRE-like region domain-containing protein</fullName>
    </recommendedName>
</protein>